<evidence type="ECO:0000256" key="5">
    <source>
        <dbReference type="ARBA" id="ARBA00022630"/>
    </source>
</evidence>
<dbReference type="RefSeq" id="WP_106094545.1">
    <property type="nucleotide sequence ID" value="NZ_PVNL01000141.1"/>
</dbReference>
<dbReference type="PRINTS" id="PR00368">
    <property type="entry name" value="FADPNR"/>
</dbReference>
<evidence type="ECO:0000256" key="10">
    <source>
        <dbReference type="NCBIfam" id="TIGR00551"/>
    </source>
</evidence>
<keyword evidence="8 11" id="KW-0560">Oxidoreductase</keyword>
<dbReference type="NCBIfam" id="TIGR00551">
    <property type="entry name" value="nadB"/>
    <property type="match status" value="1"/>
</dbReference>
<dbReference type="InterPro" id="IPR015939">
    <property type="entry name" value="Fum_Rdtase/Succ_DH_flav-like_C"/>
</dbReference>
<sequence length="538" mass="59083">MSNAPHVHHTDTLVLGSGLAGLYFALQVADRRTVTILTKHRRESSNTRWAQGGISAVFSPDDSLDAHVADTLAVGAGLCREAMVRRAVELGPGIVLGLSEQFGVQFDRAGSDDGSPFELGREGGHSNRRVVHHRDMTGAEIERALIEAVERHPNIQILEHHDVIDLLSFAKLDGGPRDRGCFGCYALDIVNDRVLAFVSPVTVLATGGAGKVYRYTSNPHIATGDGIAMAYRIGAEVGNLEFMQFHPTILFHPDAKSFLISEALRGEGGILRTIGGQDLMQSRHPMGSLAPRDVVAREIDAELKRSGANNVLLDMTHLDPDFVVDRFPAIHARCTALGIDMRKAPIPVVPAAHYTCGGVVVDPWGRTSIPGLMAIGEVAMSGMHGACRLASNSLLEAVVLAKGAAEVCEEFSVAPPTKVEVWNEGDAADSHEAVMVTANWEEVRALMWNYVGIVRSDKRLDRARRRLETLHQEIREYYWHYRLTRDVLELRSIALVGYLMVESASRRRESRGLHYTLDYPQTDPDQARETIFTRQDGP</sequence>
<dbReference type="SUPFAM" id="SSF46977">
    <property type="entry name" value="Succinate dehydrogenase/fumarate reductase flavoprotein C-terminal domain"/>
    <property type="match status" value="1"/>
</dbReference>
<evidence type="ECO:0000313" key="15">
    <source>
        <dbReference type="Proteomes" id="UP000238823"/>
    </source>
</evidence>
<dbReference type="InterPro" id="IPR036188">
    <property type="entry name" value="FAD/NAD-bd_sf"/>
</dbReference>
<comment type="function">
    <text evidence="11">Catalyzes the oxidation of L-aspartate to iminoaspartate.</text>
</comment>
<dbReference type="InterPro" id="IPR037099">
    <property type="entry name" value="Fum_R/Succ_DH_flav-like_C_sf"/>
</dbReference>
<feature type="domain" description="FAD-dependent oxidoreductase 2 FAD-binding" evidence="12">
    <location>
        <begin position="11"/>
        <end position="394"/>
    </location>
</feature>
<comment type="similarity">
    <text evidence="3 11">Belongs to the FAD-dependent oxidoreductase 2 family. NadB subfamily.</text>
</comment>
<dbReference type="EMBL" id="PVNL01000141">
    <property type="protein sequence ID" value="PRP94440.1"/>
    <property type="molecule type" value="Genomic_DNA"/>
</dbReference>
<comment type="subcellular location">
    <subcellularLocation>
        <location evidence="11">Cytoplasm</location>
    </subcellularLocation>
</comment>
<protein>
    <recommendedName>
        <fullName evidence="4 10">L-aspartate oxidase</fullName>
        <ecNumber evidence="4 10">1.4.3.16</ecNumber>
    </recommendedName>
</protein>
<dbReference type="InterPro" id="IPR003953">
    <property type="entry name" value="FAD-dep_OxRdtase_2_FAD-bd"/>
</dbReference>
<evidence type="ECO:0000259" key="12">
    <source>
        <dbReference type="Pfam" id="PF00890"/>
    </source>
</evidence>
<dbReference type="PANTHER" id="PTHR42716:SF2">
    <property type="entry name" value="L-ASPARTATE OXIDASE, CHLOROPLASTIC"/>
    <property type="match status" value="1"/>
</dbReference>
<dbReference type="InterPro" id="IPR027477">
    <property type="entry name" value="Succ_DH/fumarate_Rdtase_cat_sf"/>
</dbReference>
<comment type="catalytic activity">
    <reaction evidence="9">
        <text>L-aspartate + O2 = iminosuccinate + H2O2</text>
        <dbReference type="Rhea" id="RHEA:25876"/>
        <dbReference type="ChEBI" id="CHEBI:15379"/>
        <dbReference type="ChEBI" id="CHEBI:16240"/>
        <dbReference type="ChEBI" id="CHEBI:29991"/>
        <dbReference type="ChEBI" id="CHEBI:77875"/>
        <dbReference type="EC" id="1.4.3.16"/>
    </reaction>
    <physiologicalReaction direction="left-to-right" evidence="9">
        <dbReference type="Rhea" id="RHEA:25877"/>
    </physiologicalReaction>
</comment>
<evidence type="ECO:0000313" key="14">
    <source>
        <dbReference type="EMBL" id="PRP94440.1"/>
    </source>
</evidence>
<reference evidence="14 15" key="1">
    <citation type="submission" date="2018-03" db="EMBL/GenBank/DDBJ databases">
        <title>Draft Genome Sequences of the Obligatory Marine Myxobacteria Enhygromyxa salina SWB007.</title>
        <authorList>
            <person name="Poehlein A."/>
            <person name="Moghaddam J.A."/>
            <person name="Harms H."/>
            <person name="Alanjari M."/>
            <person name="Koenig G.M."/>
            <person name="Daniel R."/>
            <person name="Schaeberle T.F."/>
        </authorList>
    </citation>
    <scope>NUCLEOTIDE SEQUENCE [LARGE SCALE GENOMIC DNA]</scope>
    <source>
        <strain evidence="14 15">SWB007</strain>
    </source>
</reference>
<dbReference type="GO" id="GO:0034628">
    <property type="term" value="P:'de novo' NAD+ biosynthetic process from L-aspartate"/>
    <property type="evidence" value="ECO:0007669"/>
    <property type="project" value="TreeGrafter"/>
</dbReference>
<dbReference type="Gene3D" id="3.50.50.60">
    <property type="entry name" value="FAD/NAD(P)-binding domain"/>
    <property type="match status" value="1"/>
</dbReference>
<evidence type="ECO:0000256" key="1">
    <source>
        <dbReference type="ARBA" id="ARBA00001974"/>
    </source>
</evidence>
<evidence type="ECO:0000256" key="7">
    <source>
        <dbReference type="ARBA" id="ARBA00022827"/>
    </source>
</evidence>
<dbReference type="NCBIfam" id="NF006567">
    <property type="entry name" value="PRK09077.1"/>
    <property type="match status" value="1"/>
</dbReference>
<dbReference type="SUPFAM" id="SSF51905">
    <property type="entry name" value="FAD/NAD(P)-binding domain"/>
    <property type="match status" value="1"/>
</dbReference>
<dbReference type="AlphaFoldDB" id="A0A2S9XNX7"/>
<keyword evidence="6 11" id="KW-0662">Pyridine nucleotide biosynthesis</keyword>
<dbReference type="OrthoDB" id="9806724at2"/>
<dbReference type="PANTHER" id="PTHR42716">
    <property type="entry name" value="L-ASPARTATE OXIDASE"/>
    <property type="match status" value="1"/>
</dbReference>
<comment type="pathway">
    <text evidence="2 11">Cofactor biosynthesis; NAD(+) biosynthesis; iminoaspartate from L-aspartate (oxidase route): step 1/1.</text>
</comment>
<accession>A0A2S9XNX7</accession>
<gene>
    <name evidence="14" type="primary">nadB</name>
    <name evidence="14" type="ORF">ENSA7_77740</name>
</gene>
<dbReference type="InterPro" id="IPR005288">
    <property type="entry name" value="NadB"/>
</dbReference>
<evidence type="ECO:0000256" key="4">
    <source>
        <dbReference type="ARBA" id="ARBA00012173"/>
    </source>
</evidence>
<dbReference type="GO" id="GO:0005737">
    <property type="term" value="C:cytoplasm"/>
    <property type="evidence" value="ECO:0007669"/>
    <property type="project" value="UniProtKB-SubCell"/>
</dbReference>
<evidence type="ECO:0000256" key="2">
    <source>
        <dbReference type="ARBA" id="ARBA00004950"/>
    </source>
</evidence>
<evidence type="ECO:0000256" key="11">
    <source>
        <dbReference type="RuleBase" id="RU362049"/>
    </source>
</evidence>
<feature type="domain" description="Fumarate reductase/succinate dehydrogenase flavoprotein-like C-terminal" evidence="13">
    <location>
        <begin position="441"/>
        <end position="528"/>
    </location>
</feature>
<evidence type="ECO:0000256" key="6">
    <source>
        <dbReference type="ARBA" id="ARBA00022642"/>
    </source>
</evidence>
<evidence type="ECO:0000256" key="3">
    <source>
        <dbReference type="ARBA" id="ARBA00008562"/>
    </source>
</evidence>
<dbReference type="GO" id="GO:0008734">
    <property type="term" value="F:L-aspartate oxidase activity"/>
    <property type="evidence" value="ECO:0007669"/>
    <property type="project" value="UniProtKB-UniRule"/>
</dbReference>
<dbReference type="Pfam" id="PF02910">
    <property type="entry name" value="Succ_DH_flav_C"/>
    <property type="match status" value="1"/>
</dbReference>
<dbReference type="Proteomes" id="UP000238823">
    <property type="component" value="Unassembled WGS sequence"/>
</dbReference>
<dbReference type="UniPathway" id="UPA00253">
    <property type="reaction ID" value="UER00326"/>
</dbReference>
<keyword evidence="7 11" id="KW-0274">FAD</keyword>
<organism evidence="14 15">
    <name type="scientific">Enhygromyxa salina</name>
    <dbReference type="NCBI Taxonomy" id="215803"/>
    <lineage>
        <taxon>Bacteria</taxon>
        <taxon>Pseudomonadati</taxon>
        <taxon>Myxococcota</taxon>
        <taxon>Polyangia</taxon>
        <taxon>Nannocystales</taxon>
        <taxon>Nannocystaceae</taxon>
        <taxon>Enhygromyxa</taxon>
    </lineage>
</organism>
<dbReference type="FunFam" id="3.90.700.10:FF:000002">
    <property type="entry name" value="L-aspartate oxidase"/>
    <property type="match status" value="1"/>
</dbReference>
<dbReference type="SUPFAM" id="SSF56425">
    <property type="entry name" value="Succinate dehydrogenase/fumarate reductase flavoprotein, catalytic domain"/>
    <property type="match status" value="1"/>
</dbReference>
<proteinExistence type="inferred from homology"/>
<comment type="caution">
    <text evidence="14">The sequence shown here is derived from an EMBL/GenBank/DDBJ whole genome shotgun (WGS) entry which is preliminary data.</text>
</comment>
<evidence type="ECO:0000259" key="13">
    <source>
        <dbReference type="Pfam" id="PF02910"/>
    </source>
</evidence>
<dbReference type="Gene3D" id="3.90.700.10">
    <property type="entry name" value="Succinate dehydrogenase/fumarate reductase flavoprotein, catalytic domain"/>
    <property type="match status" value="1"/>
</dbReference>
<evidence type="ECO:0000256" key="9">
    <source>
        <dbReference type="ARBA" id="ARBA00048305"/>
    </source>
</evidence>
<dbReference type="Gene3D" id="1.20.58.100">
    <property type="entry name" value="Fumarate reductase/succinate dehydrogenase flavoprotein-like, C-terminal domain"/>
    <property type="match status" value="1"/>
</dbReference>
<dbReference type="FunFam" id="1.20.58.100:FF:000002">
    <property type="entry name" value="L-aspartate oxidase"/>
    <property type="match status" value="1"/>
</dbReference>
<name>A0A2S9XNX7_9BACT</name>
<keyword evidence="5 11" id="KW-0285">Flavoprotein</keyword>
<dbReference type="EC" id="1.4.3.16" evidence="4 10"/>
<comment type="cofactor">
    <cofactor evidence="1 11">
        <name>FAD</name>
        <dbReference type="ChEBI" id="CHEBI:57692"/>
    </cofactor>
</comment>
<dbReference type="Pfam" id="PF00890">
    <property type="entry name" value="FAD_binding_2"/>
    <property type="match status" value="1"/>
</dbReference>
<evidence type="ECO:0000256" key="8">
    <source>
        <dbReference type="ARBA" id="ARBA00023002"/>
    </source>
</evidence>